<reference evidence="3" key="2">
    <citation type="submission" date="2014-06" db="EMBL/GenBank/DDBJ databases">
        <authorList>
            <person name="Genoscope - CEA"/>
        </authorList>
    </citation>
    <scope>NUCLEOTIDE SEQUENCE</scope>
</reference>
<dbReference type="PaxDb" id="3708-A0A078IDS6"/>
<dbReference type="EMBL" id="LK032754">
    <property type="protein sequence ID" value="CDY48106.1"/>
    <property type="molecule type" value="Genomic_DNA"/>
</dbReference>
<dbReference type="Gramene" id="CDY48106">
    <property type="protein sequence ID" value="CDY48106"/>
    <property type="gene ID" value="GSBRNA2T00088803001"/>
</dbReference>
<reference evidence="3 4" key="1">
    <citation type="journal article" date="2014" name="Science">
        <title>Plant genetics. Early allopolyploid evolution in the post-Neolithic Brassica napus oilseed genome.</title>
        <authorList>
            <person name="Chalhoub B."/>
            <person name="Denoeud F."/>
            <person name="Liu S."/>
            <person name="Parkin I.A."/>
            <person name="Tang H."/>
            <person name="Wang X."/>
            <person name="Chiquet J."/>
            <person name="Belcram H."/>
            <person name="Tong C."/>
            <person name="Samans B."/>
            <person name="Correa M."/>
            <person name="Da Silva C."/>
            <person name="Just J."/>
            <person name="Falentin C."/>
            <person name="Koh C.S."/>
            <person name="Le Clainche I."/>
            <person name="Bernard M."/>
            <person name="Bento P."/>
            <person name="Noel B."/>
            <person name="Labadie K."/>
            <person name="Alberti A."/>
            <person name="Charles M."/>
            <person name="Arnaud D."/>
            <person name="Guo H."/>
            <person name="Daviaud C."/>
            <person name="Alamery S."/>
            <person name="Jabbari K."/>
            <person name="Zhao M."/>
            <person name="Edger P.P."/>
            <person name="Chelaifa H."/>
            <person name="Tack D."/>
            <person name="Lassalle G."/>
            <person name="Mestiri I."/>
            <person name="Schnel N."/>
            <person name="Le Paslier M.C."/>
            <person name="Fan G."/>
            <person name="Renault V."/>
            <person name="Bayer P.E."/>
            <person name="Golicz A.A."/>
            <person name="Manoli S."/>
            <person name="Lee T.H."/>
            <person name="Thi V.H."/>
            <person name="Chalabi S."/>
            <person name="Hu Q."/>
            <person name="Fan C."/>
            <person name="Tollenaere R."/>
            <person name="Lu Y."/>
            <person name="Battail C."/>
            <person name="Shen J."/>
            <person name="Sidebottom C.H."/>
            <person name="Wang X."/>
            <person name="Canaguier A."/>
            <person name="Chauveau A."/>
            <person name="Berard A."/>
            <person name="Deniot G."/>
            <person name="Guan M."/>
            <person name="Liu Z."/>
            <person name="Sun F."/>
            <person name="Lim Y.P."/>
            <person name="Lyons E."/>
            <person name="Town C.D."/>
            <person name="Bancroft I."/>
            <person name="Wang X."/>
            <person name="Meng J."/>
            <person name="Ma J."/>
            <person name="Pires J.C."/>
            <person name="King G.J."/>
            <person name="Brunel D."/>
            <person name="Delourme R."/>
            <person name="Renard M."/>
            <person name="Aury J.M."/>
            <person name="Adams K.L."/>
            <person name="Batley J."/>
            <person name="Snowdon R.J."/>
            <person name="Tost J."/>
            <person name="Edwards D."/>
            <person name="Zhou Y."/>
            <person name="Hua W."/>
            <person name="Sharpe A.G."/>
            <person name="Paterson A.H."/>
            <person name="Guan C."/>
            <person name="Wincker P."/>
        </authorList>
    </citation>
    <scope>NUCLEOTIDE SEQUENCE [LARGE SCALE GENOMIC DNA]</scope>
    <source>
        <strain evidence="4">cv. Darmor-bzh</strain>
    </source>
</reference>
<reference evidence="2" key="3">
    <citation type="submission" date="2021-01" db="EMBL/GenBank/DDBJ databases">
        <authorList>
            <consortium name="Genoscope - CEA"/>
            <person name="William W."/>
        </authorList>
    </citation>
    <scope>NUCLEOTIDE SEQUENCE</scope>
</reference>
<dbReference type="OMA" id="PRCWSGK"/>
<evidence type="ECO:0000313" key="3">
    <source>
        <dbReference type="EMBL" id="CDY48106.1"/>
    </source>
</evidence>
<sequence length="184" mass="20497">MIINVSKDDDGVSLEFRVSAYANVIVIDSVSIKQLQESQNADQGPDFDYVFLEIRGPVQTAPQDSKPVKKLKLILGSETKKTSPFIERRDGDKGHFSLEKDGEIETRPGEPTSKIIPKEKYDITQQEKFSVYPPEIYDKLNQPSIPNKSPIKLSRQLTPRCWSGKRRAGSRSALYLGAGGEDAG</sequence>
<dbReference type="EMBL" id="HG994366">
    <property type="protein sequence ID" value="CAF1877345.1"/>
    <property type="molecule type" value="Genomic_DNA"/>
</dbReference>
<organism evidence="3 4">
    <name type="scientific">Brassica napus</name>
    <name type="common">Rape</name>
    <dbReference type="NCBI Taxonomy" id="3708"/>
    <lineage>
        <taxon>Eukaryota</taxon>
        <taxon>Viridiplantae</taxon>
        <taxon>Streptophyta</taxon>
        <taxon>Embryophyta</taxon>
        <taxon>Tracheophyta</taxon>
        <taxon>Spermatophyta</taxon>
        <taxon>Magnoliopsida</taxon>
        <taxon>eudicotyledons</taxon>
        <taxon>Gunneridae</taxon>
        <taxon>Pentapetalae</taxon>
        <taxon>rosids</taxon>
        <taxon>malvids</taxon>
        <taxon>Brassicales</taxon>
        <taxon>Brassicaceae</taxon>
        <taxon>Brassiceae</taxon>
        <taxon>Brassica</taxon>
    </lineage>
</organism>
<evidence type="ECO:0000313" key="2">
    <source>
        <dbReference type="EMBL" id="CAF1877345.1"/>
    </source>
</evidence>
<proteinExistence type="predicted"/>
<dbReference type="Proteomes" id="UP000028999">
    <property type="component" value="Unassembled WGS sequence"/>
</dbReference>
<accession>A0A078IDS6</accession>
<name>A0A078IDS6_BRANA</name>
<keyword evidence="4" id="KW-1185">Reference proteome</keyword>
<dbReference type="Proteomes" id="UP001295469">
    <property type="component" value="Chromosome C02"/>
</dbReference>
<protein>
    <submittedName>
        <fullName evidence="2">(rape) hypothetical protein</fullName>
    </submittedName>
    <submittedName>
        <fullName evidence="3">BnaC02g03630D protein</fullName>
    </submittedName>
</protein>
<evidence type="ECO:0000313" key="4">
    <source>
        <dbReference type="Proteomes" id="UP000028999"/>
    </source>
</evidence>
<feature type="compositionally biased region" description="Basic and acidic residues" evidence="1">
    <location>
        <begin position="84"/>
        <end position="108"/>
    </location>
</feature>
<gene>
    <name evidence="3" type="primary">BnaC02g03630D</name>
    <name evidence="2" type="ORF">DARMORV10_C02P00360.1</name>
    <name evidence="3" type="ORF">GSBRNA2T00088803001</name>
</gene>
<dbReference type="AlphaFoldDB" id="A0A078IDS6"/>
<feature type="region of interest" description="Disordered" evidence="1">
    <location>
        <begin position="84"/>
        <end position="114"/>
    </location>
</feature>
<evidence type="ECO:0000256" key="1">
    <source>
        <dbReference type="SAM" id="MobiDB-lite"/>
    </source>
</evidence>
<dbReference type="STRING" id="3708.A0A078IDS6"/>